<evidence type="ECO:0000256" key="1">
    <source>
        <dbReference type="SAM" id="SignalP"/>
    </source>
</evidence>
<feature type="chain" id="PRO_5045426032" evidence="1">
    <location>
        <begin position="32"/>
        <end position="197"/>
    </location>
</feature>
<dbReference type="RefSeq" id="WP_265049199.1">
    <property type="nucleotide sequence ID" value="NZ_CP100390.1"/>
</dbReference>
<name>A0ABY6N6I2_9ALTE</name>
<protein>
    <submittedName>
        <fullName evidence="2">Uncharacterized protein</fullName>
    </submittedName>
</protein>
<keyword evidence="3" id="KW-1185">Reference proteome</keyword>
<keyword evidence="1" id="KW-0732">Signal</keyword>
<sequence>MNYTSTRYKTTGKHFCAVVLLLLLSITNLSAKENIKHSYQSCTIITTEMLTTAQFYNRGIPLNELIESLPNLSSQGEKKVRSTYKLIEESDLLSAYSAINSDYAKCAKQVHTDQGKPSFNSPEYGYYFCAGENKLRYEIILAIFLKQTKENVIPQIPKSRRNIAIHYFDLAEAEGLEAVFDLMASSLKYCINQIGSN</sequence>
<evidence type="ECO:0000313" key="2">
    <source>
        <dbReference type="EMBL" id="UZE97722.1"/>
    </source>
</evidence>
<accession>A0ABY6N6I2</accession>
<dbReference type="EMBL" id="CP100390">
    <property type="protein sequence ID" value="UZE97722.1"/>
    <property type="molecule type" value="Genomic_DNA"/>
</dbReference>
<dbReference type="Proteomes" id="UP001163739">
    <property type="component" value="Chromosome"/>
</dbReference>
<organism evidence="2 3">
    <name type="scientific">Alkalimarinus alittae</name>
    <dbReference type="NCBI Taxonomy" id="2961619"/>
    <lineage>
        <taxon>Bacteria</taxon>
        <taxon>Pseudomonadati</taxon>
        <taxon>Pseudomonadota</taxon>
        <taxon>Gammaproteobacteria</taxon>
        <taxon>Alteromonadales</taxon>
        <taxon>Alteromonadaceae</taxon>
        <taxon>Alkalimarinus</taxon>
    </lineage>
</organism>
<evidence type="ECO:0000313" key="3">
    <source>
        <dbReference type="Proteomes" id="UP001163739"/>
    </source>
</evidence>
<reference evidence="2" key="1">
    <citation type="submission" date="2022-06" db="EMBL/GenBank/DDBJ databases">
        <title>Alkalimarinus sp. nov., isolated from gut of a Alitta virens.</title>
        <authorList>
            <person name="Yang A.I."/>
            <person name="Shin N.-R."/>
        </authorList>
    </citation>
    <scope>NUCLEOTIDE SEQUENCE</scope>
    <source>
        <strain evidence="2">A2M4</strain>
    </source>
</reference>
<gene>
    <name evidence="2" type="ORF">NKI27_08310</name>
</gene>
<proteinExistence type="predicted"/>
<feature type="signal peptide" evidence="1">
    <location>
        <begin position="1"/>
        <end position="31"/>
    </location>
</feature>